<protein>
    <submittedName>
        <fullName evidence="1">Uncharacterized protein</fullName>
    </submittedName>
</protein>
<evidence type="ECO:0000313" key="1">
    <source>
        <dbReference type="EMBL" id="CAB4026638.1"/>
    </source>
</evidence>
<gene>
    <name evidence="1" type="ORF">PACLA_8A016065</name>
</gene>
<accession>A0A7D9JCQ0</accession>
<dbReference type="OrthoDB" id="5980000at2759"/>
<comment type="caution">
    <text evidence="1">The sequence shown here is derived from an EMBL/GenBank/DDBJ whole genome shotgun (WGS) entry which is preliminary data.</text>
</comment>
<dbReference type="Pfam" id="PF13637">
    <property type="entry name" value="Ank_4"/>
    <property type="match status" value="1"/>
</dbReference>
<name>A0A7D9JCQ0_PARCT</name>
<dbReference type="InterPro" id="IPR002110">
    <property type="entry name" value="Ankyrin_rpt"/>
</dbReference>
<organism evidence="1 2">
    <name type="scientific">Paramuricea clavata</name>
    <name type="common">Red gorgonian</name>
    <name type="synonym">Violescent sea-whip</name>
    <dbReference type="NCBI Taxonomy" id="317549"/>
    <lineage>
        <taxon>Eukaryota</taxon>
        <taxon>Metazoa</taxon>
        <taxon>Cnidaria</taxon>
        <taxon>Anthozoa</taxon>
        <taxon>Octocorallia</taxon>
        <taxon>Malacalcyonacea</taxon>
        <taxon>Plexauridae</taxon>
        <taxon>Paramuricea</taxon>
    </lineage>
</organism>
<dbReference type="SUPFAM" id="SSF48403">
    <property type="entry name" value="Ankyrin repeat"/>
    <property type="match status" value="1"/>
</dbReference>
<dbReference type="InterPro" id="IPR036770">
    <property type="entry name" value="Ankyrin_rpt-contain_sf"/>
</dbReference>
<dbReference type="AlphaFoldDB" id="A0A7D9JCQ0"/>
<reference evidence="1" key="1">
    <citation type="submission" date="2020-04" db="EMBL/GenBank/DDBJ databases">
        <authorList>
            <person name="Alioto T."/>
            <person name="Alioto T."/>
            <person name="Gomez Garrido J."/>
        </authorList>
    </citation>
    <scope>NUCLEOTIDE SEQUENCE</scope>
    <source>
        <strain evidence="1">A484AB</strain>
    </source>
</reference>
<dbReference type="Gene3D" id="1.25.40.20">
    <property type="entry name" value="Ankyrin repeat-containing domain"/>
    <property type="match status" value="1"/>
</dbReference>
<sequence length="163" mass="18358">MFKASELSRVANEDTGGEKKTNLLRMYADHWQTLTGKRTIRNQRRNFEEMLMAEIPGAAEKTNLAMHAVLESELDSDSECETAFNTRGATPGTPLTVRNHALLHYFANLARSNNFNDKMDFAFVQSLVKNGASINTADKHGQTVFHEVARSWHTDVAKFLLNN</sequence>
<feature type="non-terminal residue" evidence="1">
    <location>
        <position position="163"/>
    </location>
</feature>
<dbReference type="EMBL" id="CACRXK020014315">
    <property type="protein sequence ID" value="CAB4026638.1"/>
    <property type="molecule type" value="Genomic_DNA"/>
</dbReference>
<evidence type="ECO:0000313" key="2">
    <source>
        <dbReference type="Proteomes" id="UP001152795"/>
    </source>
</evidence>
<keyword evidence="2" id="KW-1185">Reference proteome</keyword>
<dbReference type="Proteomes" id="UP001152795">
    <property type="component" value="Unassembled WGS sequence"/>
</dbReference>
<proteinExistence type="predicted"/>